<accession>A0A1B6MG35</accession>
<gene>
    <name evidence="2" type="ORF">g.9047</name>
</gene>
<name>A0A1B6MG35_9HEMI</name>
<proteinExistence type="predicted"/>
<keyword evidence="1" id="KW-0732">Signal</keyword>
<dbReference type="AlphaFoldDB" id="A0A1B6MG35"/>
<protein>
    <recommendedName>
        <fullName evidence="3">Protein TsetseEP domain-containing protein</fullName>
    </recommendedName>
</protein>
<feature type="chain" id="PRO_5008588134" description="Protein TsetseEP domain-containing protein" evidence="1">
    <location>
        <begin position="23"/>
        <end position="157"/>
    </location>
</feature>
<sequence>MTVRFTLLGALLLAMLCSSCEGLDTNYKFQLSRDCMNAITSSSNSYSAERGSLLDSYTGKAASNCKAQLNKQKIDQSYITSLKDEVTDAEKQVKTMDNQLYQETQKCGRDEKCKGAAMKKGELKFEDFENKCISDISMIKEDASSELKVYMENCMGS</sequence>
<organism evidence="2">
    <name type="scientific">Graphocephala atropunctata</name>
    <dbReference type="NCBI Taxonomy" id="36148"/>
    <lineage>
        <taxon>Eukaryota</taxon>
        <taxon>Metazoa</taxon>
        <taxon>Ecdysozoa</taxon>
        <taxon>Arthropoda</taxon>
        <taxon>Hexapoda</taxon>
        <taxon>Insecta</taxon>
        <taxon>Pterygota</taxon>
        <taxon>Neoptera</taxon>
        <taxon>Paraneoptera</taxon>
        <taxon>Hemiptera</taxon>
        <taxon>Auchenorrhyncha</taxon>
        <taxon>Membracoidea</taxon>
        <taxon>Cicadellidae</taxon>
        <taxon>Cicadellinae</taxon>
        <taxon>Cicadellini</taxon>
        <taxon>Graphocephala</taxon>
    </lineage>
</organism>
<dbReference type="EMBL" id="GEBQ01005067">
    <property type="protein sequence ID" value="JAT34910.1"/>
    <property type="molecule type" value="Transcribed_RNA"/>
</dbReference>
<feature type="signal peptide" evidence="1">
    <location>
        <begin position="1"/>
        <end position="22"/>
    </location>
</feature>
<evidence type="ECO:0000256" key="1">
    <source>
        <dbReference type="SAM" id="SignalP"/>
    </source>
</evidence>
<evidence type="ECO:0008006" key="3">
    <source>
        <dbReference type="Google" id="ProtNLM"/>
    </source>
</evidence>
<reference evidence="2" key="1">
    <citation type="submission" date="2015-11" db="EMBL/GenBank/DDBJ databases">
        <title>De novo transcriptome assembly of four potential Pierce s Disease insect vectors from Arizona vineyards.</title>
        <authorList>
            <person name="Tassone E.E."/>
        </authorList>
    </citation>
    <scope>NUCLEOTIDE SEQUENCE</scope>
</reference>
<evidence type="ECO:0000313" key="2">
    <source>
        <dbReference type="EMBL" id="JAT34910.1"/>
    </source>
</evidence>